<evidence type="ECO:0000256" key="9">
    <source>
        <dbReference type="ARBA" id="ARBA00023157"/>
    </source>
</evidence>
<evidence type="ECO:0000313" key="17">
    <source>
        <dbReference type="Proteomes" id="UP000472272"/>
    </source>
</evidence>
<dbReference type="InterPro" id="IPR000466">
    <property type="entry name" value="Adeno_A3_rcpt"/>
</dbReference>
<gene>
    <name evidence="16" type="primary">LOC114599925</name>
</gene>
<protein>
    <recommendedName>
        <fullName evidence="2 14">Adenosine receptor A3</fullName>
    </recommendedName>
</protein>
<dbReference type="GeneID" id="114599925"/>
<evidence type="ECO:0000256" key="3">
    <source>
        <dbReference type="ARBA" id="ARBA00022475"/>
    </source>
</evidence>
<keyword evidence="7 14" id="KW-0472">Membrane</keyword>
<keyword evidence="11 14" id="KW-0325">Glycoprotein</keyword>
<comment type="similarity">
    <text evidence="14">Belongs to the G-protein coupled receptor 1 family.</text>
</comment>
<keyword evidence="13" id="KW-0449">Lipoprotein</keyword>
<dbReference type="InterPro" id="IPR017452">
    <property type="entry name" value="GPCR_Rhodpsn_7TM"/>
</dbReference>
<comment type="function">
    <text evidence="14">Receptor for adenosine. The activity of this receptor is mediated by G proteins which inhibit adenylyl cyclase.</text>
</comment>
<dbReference type="KEGG" id="pmua:114599925"/>
<reference evidence="16 17" key="1">
    <citation type="journal article" date="2019" name="Proc. Natl. Acad. Sci. U.S.A.">
        <title>Regulatory changes in pterin and carotenoid genes underlie balanced color polymorphisms in the wall lizard.</title>
        <authorList>
            <person name="Andrade P."/>
            <person name="Pinho C."/>
            <person name="Perez I de Lanuza G."/>
            <person name="Afonso S."/>
            <person name="Brejcha J."/>
            <person name="Rubin C.J."/>
            <person name="Wallerman O."/>
            <person name="Pereira P."/>
            <person name="Sabatino S.J."/>
            <person name="Bellati A."/>
            <person name="Pellitteri-Rosa D."/>
            <person name="Bosakova Z."/>
            <person name="Bunikis I."/>
            <person name="Carretero M.A."/>
            <person name="Feiner N."/>
            <person name="Marsik P."/>
            <person name="Pauperio F."/>
            <person name="Salvi D."/>
            <person name="Soler L."/>
            <person name="While G.M."/>
            <person name="Uller T."/>
            <person name="Font E."/>
            <person name="Andersson L."/>
            <person name="Carneiro M."/>
        </authorList>
    </citation>
    <scope>NUCLEOTIDE SEQUENCE</scope>
</reference>
<evidence type="ECO:0000256" key="5">
    <source>
        <dbReference type="ARBA" id="ARBA00022989"/>
    </source>
</evidence>
<evidence type="ECO:0000256" key="8">
    <source>
        <dbReference type="ARBA" id="ARBA00023139"/>
    </source>
</evidence>
<keyword evidence="10 14" id="KW-0675">Receptor</keyword>
<evidence type="ECO:0000256" key="14">
    <source>
        <dbReference type="RuleBase" id="RU201114"/>
    </source>
</evidence>
<evidence type="ECO:0000256" key="1">
    <source>
        <dbReference type="ARBA" id="ARBA00004651"/>
    </source>
</evidence>
<keyword evidence="9 14" id="KW-1015">Disulfide bond</keyword>
<feature type="transmembrane region" description="Helical" evidence="14">
    <location>
        <begin position="250"/>
        <end position="270"/>
    </location>
</feature>
<dbReference type="GO" id="GO:0045202">
    <property type="term" value="C:synapse"/>
    <property type="evidence" value="ECO:0007669"/>
    <property type="project" value="TreeGrafter"/>
</dbReference>
<dbReference type="GeneTree" id="ENSGT01030000234555"/>
<evidence type="ECO:0000313" key="16">
    <source>
        <dbReference type="Ensembl" id="ENSPMRP00000009044.1"/>
    </source>
</evidence>
<evidence type="ECO:0000256" key="2">
    <source>
        <dbReference type="ARBA" id="ARBA00021738"/>
    </source>
</evidence>
<keyword evidence="4 14" id="KW-0812">Transmembrane</keyword>
<proteinExistence type="inferred from homology"/>
<dbReference type="PANTHER" id="PTHR24246:SF2">
    <property type="entry name" value="ADENOSINE RECEPTOR A3"/>
    <property type="match status" value="1"/>
</dbReference>
<evidence type="ECO:0000256" key="6">
    <source>
        <dbReference type="ARBA" id="ARBA00023040"/>
    </source>
</evidence>
<dbReference type="OMA" id="INCITYF"/>
<dbReference type="GO" id="GO:0001609">
    <property type="term" value="F:G protein-coupled adenosine receptor activity"/>
    <property type="evidence" value="ECO:0007669"/>
    <property type="project" value="UniProtKB-UniRule"/>
</dbReference>
<keyword evidence="17" id="KW-1185">Reference proteome</keyword>
<dbReference type="InterPro" id="IPR001634">
    <property type="entry name" value="Adenosn_rcpt"/>
</dbReference>
<dbReference type="Proteomes" id="UP000472272">
    <property type="component" value="Chromosome 6"/>
</dbReference>
<organism evidence="16 17">
    <name type="scientific">Podarcis muralis</name>
    <name type="common">Wall lizard</name>
    <name type="synonym">Lacerta muralis</name>
    <dbReference type="NCBI Taxonomy" id="64176"/>
    <lineage>
        <taxon>Eukaryota</taxon>
        <taxon>Metazoa</taxon>
        <taxon>Chordata</taxon>
        <taxon>Craniata</taxon>
        <taxon>Vertebrata</taxon>
        <taxon>Euteleostomi</taxon>
        <taxon>Lepidosauria</taxon>
        <taxon>Squamata</taxon>
        <taxon>Bifurcata</taxon>
        <taxon>Unidentata</taxon>
        <taxon>Episquamata</taxon>
        <taxon>Laterata</taxon>
        <taxon>Lacertibaenia</taxon>
        <taxon>Lacertidae</taxon>
        <taxon>Podarcis</taxon>
    </lineage>
</organism>
<name>A0A670IBN0_PODMU</name>
<dbReference type="Ensembl" id="ENSPMRT00000009659.1">
    <property type="protein sequence ID" value="ENSPMRP00000009044.1"/>
    <property type="gene ID" value="ENSPMRG00000006083.1"/>
</dbReference>
<keyword evidence="6 14" id="KW-0297">G-protein coupled receptor</keyword>
<accession>A0A670IBN0</accession>
<evidence type="ECO:0000256" key="12">
    <source>
        <dbReference type="ARBA" id="ARBA00023224"/>
    </source>
</evidence>
<keyword evidence="3 14" id="KW-1003">Cell membrane</keyword>
<dbReference type="Pfam" id="PF00001">
    <property type="entry name" value="7tm_1"/>
    <property type="match status" value="1"/>
</dbReference>
<dbReference type="PRINTS" id="PR00555">
    <property type="entry name" value="ADENOSINEA3R"/>
</dbReference>
<evidence type="ECO:0000256" key="4">
    <source>
        <dbReference type="ARBA" id="ARBA00022692"/>
    </source>
</evidence>
<keyword evidence="12 14" id="KW-0807">Transducer</keyword>
<evidence type="ECO:0000259" key="15">
    <source>
        <dbReference type="PROSITE" id="PS50262"/>
    </source>
</evidence>
<dbReference type="GO" id="GO:0005886">
    <property type="term" value="C:plasma membrane"/>
    <property type="evidence" value="ECO:0007669"/>
    <property type="project" value="UniProtKB-SubCell"/>
</dbReference>
<reference evidence="16" key="2">
    <citation type="submission" date="2025-08" db="UniProtKB">
        <authorList>
            <consortium name="Ensembl"/>
        </authorList>
    </citation>
    <scope>IDENTIFICATION</scope>
</reference>
<dbReference type="PANTHER" id="PTHR24246">
    <property type="entry name" value="OLFACTORY RECEPTOR AND ADENOSINE RECEPTOR"/>
    <property type="match status" value="1"/>
</dbReference>
<dbReference type="PROSITE" id="PS00237">
    <property type="entry name" value="G_PROTEIN_RECEP_F1_1"/>
    <property type="match status" value="1"/>
</dbReference>
<evidence type="ECO:0000256" key="13">
    <source>
        <dbReference type="ARBA" id="ARBA00023288"/>
    </source>
</evidence>
<feature type="transmembrane region" description="Helical" evidence="14">
    <location>
        <begin position="220"/>
        <end position="244"/>
    </location>
</feature>
<dbReference type="PROSITE" id="PS50262">
    <property type="entry name" value="G_PROTEIN_RECEP_F1_2"/>
    <property type="match status" value="1"/>
</dbReference>
<sequence length="308" mass="34998">MLKPAQGVYIAFEAVIAVLAILGNVLVIWVVKLNPAFQKTTFYFVISLALADIGVGLVMPLAIVVSLEIEIHYYACLFMCCQLMIFTQASILSLLAIAIDRYLRLRLLTRYRIQSSQKKIRWALAAIWLLSLLVGFVPFGWAEPKPENSDFINCTFTNVIKMDYMIYLSFFAGTLIPLIVMCILYAKIFCLIRTKLQPCSMNVNGQRSFYRQEFRTAKSLALVLFLFAVCWLPLCILNCIEHLVKRPNPPLTYVGILLTHSNSVMNPIVYTFRIKKFRETCTQILRTCIAHKDSEDATSPSPTTSEHS</sequence>
<feature type="transmembrane region" description="Helical" evidence="14">
    <location>
        <begin position="120"/>
        <end position="141"/>
    </location>
</feature>
<dbReference type="PRINTS" id="PR00237">
    <property type="entry name" value="GPCRRHODOPSN"/>
</dbReference>
<dbReference type="AlphaFoldDB" id="A0A670IBN0"/>
<feature type="domain" description="G-protein coupled receptors family 1 profile" evidence="15">
    <location>
        <begin position="23"/>
        <end position="270"/>
    </location>
</feature>
<keyword evidence="5 14" id="KW-1133">Transmembrane helix</keyword>
<dbReference type="GO" id="GO:0030425">
    <property type="term" value="C:dendrite"/>
    <property type="evidence" value="ECO:0007669"/>
    <property type="project" value="TreeGrafter"/>
</dbReference>
<dbReference type="Gene3D" id="1.20.1070.10">
    <property type="entry name" value="Rhodopsin 7-helix transmembrane proteins"/>
    <property type="match status" value="1"/>
</dbReference>
<comment type="subcellular location">
    <subcellularLocation>
        <location evidence="1 14">Cell membrane</location>
        <topology evidence="1 14">Multi-pass membrane protein</topology>
    </subcellularLocation>
</comment>
<feature type="transmembrane region" description="Helical" evidence="14">
    <location>
        <begin position="6"/>
        <end position="30"/>
    </location>
</feature>
<dbReference type="RefSeq" id="XP_028591598.1">
    <property type="nucleotide sequence ID" value="XM_028735765.1"/>
</dbReference>
<keyword evidence="8" id="KW-0564">Palmitate</keyword>
<dbReference type="OrthoDB" id="9445642at2759"/>
<dbReference type="InterPro" id="IPR000276">
    <property type="entry name" value="GPCR_Rhodpsn"/>
</dbReference>
<evidence type="ECO:0000256" key="11">
    <source>
        <dbReference type="ARBA" id="ARBA00023180"/>
    </source>
</evidence>
<feature type="transmembrane region" description="Helical" evidence="14">
    <location>
        <begin position="164"/>
        <end position="186"/>
    </location>
</feature>
<dbReference type="SUPFAM" id="SSF81321">
    <property type="entry name" value="Family A G protein-coupled receptor-like"/>
    <property type="match status" value="1"/>
</dbReference>
<feature type="transmembrane region" description="Helical" evidence="14">
    <location>
        <begin position="42"/>
        <end position="65"/>
    </location>
</feature>
<evidence type="ECO:0000256" key="7">
    <source>
        <dbReference type="ARBA" id="ARBA00023136"/>
    </source>
</evidence>
<dbReference type="PRINTS" id="PR00424">
    <property type="entry name" value="ADENOSINER"/>
</dbReference>
<dbReference type="SMART" id="SM01381">
    <property type="entry name" value="7TM_GPCR_Srsx"/>
    <property type="match status" value="1"/>
</dbReference>
<evidence type="ECO:0000256" key="10">
    <source>
        <dbReference type="ARBA" id="ARBA00023170"/>
    </source>
</evidence>
<feature type="transmembrane region" description="Helical" evidence="14">
    <location>
        <begin position="71"/>
        <end position="99"/>
    </location>
</feature>
<reference evidence="16" key="3">
    <citation type="submission" date="2025-09" db="UniProtKB">
        <authorList>
            <consortium name="Ensembl"/>
        </authorList>
    </citation>
    <scope>IDENTIFICATION</scope>
</reference>